<dbReference type="EMBL" id="JASKHM010000012">
    <property type="protein sequence ID" value="MEQ4484716.1"/>
    <property type="molecule type" value="Genomic_DNA"/>
</dbReference>
<dbReference type="PANTHER" id="PTHR35005:SF1">
    <property type="entry name" value="2-AMINO-5-FORMYLAMINO-6-RIBOSYLAMINOPYRIMIDIN-4(3H)-ONE 5'-MONOPHOSPHATE DEFORMYLASE"/>
    <property type="match status" value="1"/>
</dbReference>
<dbReference type="PANTHER" id="PTHR35005">
    <property type="entry name" value="3-DEHYDRO-SCYLLO-INOSOSE HYDROLASE"/>
    <property type="match status" value="1"/>
</dbReference>
<accession>A0ABV1KXE0</accession>
<protein>
    <submittedName>
        <fullName evidence="6">Creatininase family protein</fullName>
    </submittedName>
</protein>
<evidence type="ECO:0000256" key="5">
    <source>
        <dbReference type="ARBA" id="ARBA00024029"/>
    </source>
</evidence>
<evidence type="ECO:0000256" key="2">
    <source>
        <dbReference type="ARBA" id="ARBA00022723"/>
    </source>
</evidence>
<keyword evidence="2" id="KW-0479">Metal-binding</keyword>
<keyword evidence="7" id="KW-1185">Reference proteome</keyword>
<dbReference type="Gene3D" id="3.40.50.10310">
    <property type="entry name" value="Creatininase"/>
    <property type="match status" value="1"/>
</dbReference>
<dbReference type="Proteomes" id="UP001493487">
    <property type="component" value="Unassembled WGS sequence"/>
</dbReference>
<comment type="cofactor">
    <cofactor evidence="1">
        <name>Zn(2+)</name>
        <dbReference type="ChEBI" id="CHEBI:29105"/>
    </cofactor>
</comment>
<evidence type="ECO:0000256" key="1">
    <source>
        <dbReference type="ARBA" id="ARBA00001947"/>
    </source>
</evidence>
<dbReference type="SUPFAM" id="SSF102215">
    <property type="entry name" value="Creatininase"/>
    <property type="match status" value="1"/>
</dbReference>
<sequence length="249" mass="27241">MMKSYEKVSYEFLRPQQVKEIRAQCPIAYITAGAMEWHGLHNPLGVDGFKAHAVCTEAALLHGGVVLPPFYQGLLGFVNWGPKDWEGYTLSFNEEEMFEAAMTGIAKALVYSGWKVIVGVTGHNVEQQRDIMQRAIESATDGQTSTGFAIFEGAYHTPSTEIPFQMDHAGAWETSCMMYTNPDLVDLDALRGSADLESDDLDMMGSDGIGGKNPFKYASAELGKKIVMSTADSIGRKALEALKRIENGA</sequence>
<keyword evidence="3" id="KW-0378">Hydrolase</keyword>
<gene>
    <name evidence="6" type="ORF">QJS35_20230</name>
</gene>
<dbReference type="RefSeq" id="WP_232187095.1">
    <property type="nucleotide sequence ID" value="NZ_JAIOAP010000011.1"/>
</dbReference>
<evidence type="ECO:0000313" key="7">
    <source>
        <dbReference type="Proteomes" id="UP001493487"/>
    </source>
</evidence>
<evidence type="ECO:0000313" key="6">
    <source>
        <dbReference type="EMBL" id="MEQ4484716.1"/>
    </source>
</evidence>
<dbReference type="InterPro" id="IPR003785">
    <property type="entry name" value="Creatininase/forma_Hydrolase"/>
</dbReference>
<name>A0ABV1KXE0_9BACL</name>
<evidence type="ECO:0000256" key="3">
    <source>
        <dbReference type="ARBA" id="ARBA00022801"/>
    </source>
</evidence>
<dbReference type="Pfam" id="PF02633">
    <property type="entry name" value="Creatininase"/>
    <property type="match status" value="1"/>
</dbReference>
<keyword evidence="4" id="KW-0862">Zinc</keyword>
<comment type="similarity">
    <text evidence="5">Belongs to the creatininase superfamily.</text>
</comment>
<evidence type="ECO:0000256" key="4">
    <source>
        <dbReference type="ARBA" id="ARBA00022833"/>
    </source>
</evidence>
<reference evidence="6 7" key="1">
    <citation type="journal article" date="2023" name="Genome Announc.">
        <title>Pan-Genome Analyses of the Genus Cohnella and Proposal of the Novel Species Cohnella silvisoli sp. nov., Isolated from Forest Soil.</title>
        <authorList>
            <person name="Wang C."/>
            <person name="Mao L."/>
            <person name="Bao G."/>
            <person name="Zhu H."/>
        </authorList>
    </citation>
    <scope>NUCLEOTIDE SEQUENCE [LARGE SCALE GENOMIC DNA]</scope>
    <source>
        <strain evidence="6 7">NL03-T5-1</strain>
    </source>
</reference>
<proteinExistence type="inferred from homology"/>
<organism evidence="6 7">
    <name type="scientific">Cohnella silvisoli</name>
    <dbReference type="NCBI Taxonomy" id="2873699"/>
    <lineage>
        <taxon>Bacteria</taxon>
        <taxon>Bacillati</taxon>
        <taxon>Bacillota</taxon>
        <taxon>Bacilli</taxon>
        <taxon>Bacillales</taxon>
        <taxon>Paenibacillaceae</taxon>
        <taxon>Cohnella</taxon>
    </lineage>
</organism>
<comment type="caution">
    <text evidence="6">The sequence shown here is derived from an EMBL/GenBank/DDBJ whole genome shotgun (WGS) entry which is preliminary data.</text>
</comment>
<dbReference type="InterPro" id="IPR024087">
    <property type="entry name" value="Creatininase-like_sf"/>
</dbReference>